<dbReference type="PANTHER" id="PTHR30600">
    <property type="entry name" value="CYTOCHROME C PEROXIDASE-RELATED"/>
    <property type="match status" value="1"/>
</dbReference>
<reference evidence="6 7" key="1">
    <citation type="submission" date="2018-10" db="EMBL/GenBank/DDBJ databases">
        <title>Genomic Encyclopedia of Archaeal and Bacterial Type Strains, Phase II (KMG-II): from individual species to whole genera.</title>
        <authorList>
            <person name="Goeker M."/>
        </authorList>
    </citation>
    <scope>NUCLEOTIDE SEQUENCE [LARGE SCALE GENOMIC DNA]</scope>
    <source>
        <strain evidence="6 7">DSM 235</strain>
    </source>
</reference>
<dbReference type="GO" id="GO:0046872">
    <property type="term" value="F:metal ion binding"/>
    <property type="evidence" value="ECO:0007669"/>
    <property type="project" value="UniProtKB-KW"/>
</dbReference>
<name>A0A495V9J5_9GAMM</name>
<dbReference type="PANTHER" id="PTHR30600:SF9">
    <property type="entry name" value="BLR7738 PROTEIN"/>
    <property type="match status" value="1"/>
</dbReference>
<feature type="domain" description="Cytochrome c" evidence="5">
    <location>
        <begin position="139"/>
        <end position="317"/>
    </location>
</feature>
<dbReference type="Gene3D" id="1.10.760.10">
    <property type="entry name" value="Cytochrome c-like domain"/>
    <property type="match status" value="1"/>
</dbReference>
<keyword evidence="1 4" id="KW-0349">Heme</keyword>
<dbReference type="InterPro" id="IPR009056">
    <property type="entry name" value="Cyt_c-like_dom"/>
</dbReference>
<protein>
    <recommendedName>
        <fullName evidence="5">Cytochrome c domain-containing protein</fullName>
    </recommendedName>
</protein>
<keyword evidence="2 4" id="KW-0479">Metal-binding</keyword>
<evidence type="ECO:0000259" key="5">
    <source>
        <dbReference type="PROSITE" id="PS51007"/>
    </source>
</evidence>
<sequence length="512" mass="56004">MVFTIPFIPNAHPGFGLQVAQSLFKKRFPATHHSPLATRPDRFLHVPLILLTLSLVACDRGPTEKDGVFKAEVGEIPASPQRPGDPDTGYDALLNRSVVTCGLPYSAYLKTRGAAQDAGPQFPGRTGRNAELPYMLTSHVAASGVEIVTSNCLACHASTFNGELVMGLGNEFLDLTEDPLVGIEAAAALVADGPEATEWRRWADRVGAIADYMMTDTVGVNSANNLTLALMAHRDPETLAWSDTPLIEPPPQTPLPVSVPPWWNVGKKHAMFYNGEGRGDHVRYMILASTTCTDSVEEAAEIDAWFVDVRAYLATLKPPEYPFAIDRALAERGAAVFEKTCKECHGTYGETPTYPNRVIALGKVKTDPELARNGFSDADRFLKWFGSSFYGELSQAAPALGYVAPPLDGVWATAPYLHNGSVPTIAALLDSRSRPTFWRFDREGDERPVYDEVSLGWTYRALDTGKAGAMSWEERNHIYDTSLPGYGNQGHVFGDDLTDPERLALLEYLKTL</sequence>
<organism evidence="6 7">
    <name type="scientific">Thiocapsa rosea</name>
    <dbReference type="NCBI Taxonomy" id="69360"/>
    <lineage>
        <taxon>Bacteria</taxon>
        <taxon>Pseudomonadati</taxon>
        <taxon>Pseudomonadota</taxon>
        <taxon>Gammaproteobacteria</taxon>
        <taxon>Chromatiales</taxon>
        <taxon>Chromatiaceae</taxon>
        <taxon>Thiocapsa</taxon>
    </lineage>
</organism>
<keyword evidence="7" id="KW-1185">Reference proteome</keyword>
<dbReference type="PROSITE" id="PS51007">
    <property type="entry name" value="CYTC"/>
    <property type="match status" value="2"/>
</dbReference>
<keyword evidence="3 4" id="KW-0408">Iron</keyword>
<dbReference type="SUPFAM" id="SSF46626">
    <property type="entry name" value="Cytochrome c"/>
    <property type="match status" value="1"/>
</dbReference>
<evidence type="ECO:0000256" key="2">
    <source>
        <dbReference type="ARBA" id="ARBA00022723"/>
    </source>
</evidence>
<gene>
    <name evidence="6" type="ORF">BDD21_3454</name>
</gene>
<dbReference type="GO" id="GO:0009055">
    <property type="term" value="F:electron transfer activity"/>
    <property type="evidence" value="ECO:0007669"/>
    <property type="project" value="InterPro"/>
</dbReference>
<dbReference type="Pfam" id="PF21419">
    <property type="entry name" value="RoxA-like_Cyt-c"/>
    <property type="match status" value="1"/>
</dbReference>
<evidence type="ECO:0000256" key="1">
    <source>
        <dbReference type="ARBA" id="ARBA00022617"/>
    </source>
</evidence>
<dbReference type="Proteomes" id="UP000274556">
    <property type="component" value="Unassembled WGS sequence"/>
</dbReference>
<evidence type="ECO:0000313" key="7">
    <source>
        <dbReference type="Proteomes" id="UP000274556"/>
    </source>
</evidence>
<dbReference type="GO" id="GO:0004130">
    <property type="term" value="F:cytochrome-c peroxidase activity"/>
    <property type="evidence" value="ECO:0007669"/>
    <property type="project" value="TreeGrafter"/>
</dbReference>
<dbReference type="InterPro" id="IPR036909">
    <property type="entry name" value="Cyt_c-like_dom_sf"/>
</dbReference>
<evidence type="ECO:0000256" key="3">
    <source>
        <dbReference type="ARBA" id="ARBA00023004"/>
    </source>
</evidence>
<evidence type="ECO:0000313" key="6">
    <source>
        <dbReference type="EMBL" id="RKT45964.1"/>
    </source>
</evidence>
<evidence type="ECO:0000256" key="4">
    <source>
        <dbReference type="PROSITE-ProRule" id="PRU00433"/>
    </source>
</evidence>
<accession>A0A495V9J5</accession>
<proteinExistence type="predicted"/>
<dbReference type="GO" id="GO:0020037">
    <property type="term" value="F:heme binding"/>
    <property type="evidence" value="ECO:0007669"/>
    <property type="project" value="InterPro"/>
</dbReference>
<feature type="domain" description="Cytochrome c" evidence="5">
    <location>
        <begin position="328"/>
        <end position="512"/>
    </location>
</feature>
<dbReference type="AlphaFoldDB" id="A0A495V9J5"/>
<dbReference type="EMBL" id="RBXL01000001">
    <property type="protein sequence ID" value="RKT45964.1"/>
    <property type="molecule type" value="Genomic_DNA"/>
</dbReference>
<comment type="caution">
    <text evidence="6">The sequence shown here is derived from an EMBL/GenBank/DDBJ whole genome shotgun (WGS) entry which is preliminary data.</text>
</comment>
<dbReference type="InterPro" id="IPR051395">
    <property type="entry name" value="Cytochrome_c_Peroxidase/MauG"/>
</dbReference>